<reference evidence="3 4" key="1">
    <citation type="submission" date="2019-07" db="EMBL/GenBank/DDBJ databases">
        <title>Genomics analysis of Aphanomyces spp. identifies a new class of oomycete effector associated with host adaptation.</title>
        <authorList>
            <person name="Gaulin E."/>
        </authorList>
    </citation>
    <scope>NUCLEOTIDE SEQUENCE [LARGE SCALE GENOMIC DNA]</scope>
    <source>
        <strain evidence="3 4">ATCC 201684</strain>
    </source>
</reference>
<evidence type="ECO:0000256" key="2">
    <source>
        <dbReference type="SAM" id="MobiDB-lite"/>
    </source>
</evidence>
<sequence>MASIAMTVSPCPPRESLKRGRMVSSPIDGPFPILNEEGARMIKRRCFQQEMTGEDDLPKYSQRQFDYLEQVKQAELNRLRTECEQIILRKDKDIQNMHAEYDRLREMTMAQAKELEKVHGENKILRRAVAIQNQQKEEATQENTMLKQLTHQAAEHIKRLEQTNYALRVHLQTSTGGSTSSTQFSPDVY</sequence>
<feature type="region of interest" description="Disordered" evidence="2">
    <location>
        <begin position="1"/>
        <end position="23"/>
    </location>
</feature>
<proteinExistence type="predicted"/>
<feature type="coiled-coil region" evidence="1">
    <location>
        <begin position="122"/>
        <end position="149"/>
    </location>
</feature>
<name>A0A6G0XAE4_9STRA</name>
<dbReference type="AlphaFoldDB" id="A0A6G0XAE4"/>
<keyword evidence="4" id="KW-1185">Reference proteome</keyword>
<accession>A0A6G0XAE4</accession>
<dbReference type="PANTHER" id="PTHR31245">
    <property type="entry name" value="UBIQUITIN SYSTEM COMPONENT CUE PROTEIN"/>
    <property type="match status" value="1"/>
</dbReference>
<dbReference type="VEuPathDB" id="FungiDB:AeMF1_001904"/>
<dbReference type="EMBL" id="VJMJ01000085">
    <property type="protein sequence ID" value="KAF0737057.1"/>
    <property type="molecule type" value="Genomic_DNA"/>
</dbReference>
<dbReference type="Proteomes" id="UP000481153">
    <property type="component" value="Unassembled WGS sequence"/>
</dbReference>
<organism evidence="3 4">
    <name type="scientific">Aphanomyces euteiches</name>
    <dbReference type="NCBI Taxonomy" id="100861"/>
    <lineage>
        <taxon>Eukaryota</taxon>
        <taxon>Sar</taxon>
        <taxon>Stramenopiles</taxon>
        <taxon>Oomycota</taxon>
        <taxon>Saprolegniomycetes</taxon>
        <taxon>Saprolegniales</taxon>
        <taxon>Verrucalvaceae</taxon>
        <taxon>Aphanomyces</taxon>
    </lineage>
</organism>
<protein>
    <submittedName>
        <fullName evidence="3">Uncharacterized protein</fullName>
    </submittedName>
</protein>
<keyword evidence="1" id="KW-0175">Coiled coil</keyword>
<dbReference type="PANTHER" id="PTHR31245:SF20">
    <property type="entry name" value="F18B13.13 PROTEIN"/>
    <property type="match status" value="1"/>
</dbReference>
<evidence type="ECO:0000313" key="4">
    <source>
        <dbReference type="Proteomes" id="UP000481153"/>
    </source>
</evidence>
<evidence type="ECO:0000313" key="3">
    <source>
        <dbReference type="EMBL" id="KAF0737057.1"/>
    </source>
</evidence>
<comment type="caution">
    <text evidence="3">The sequence shown here is derived from an EMBL/GenBank/DDBJ whole genome shotgun (WGS) entry which is preliminary data.</text>
</comment>
<evidence type="ECO:0000256" key="1">
    <source>
        <dbReference type="SAM" id="Coils"/>
    </source>
</evidence>
<gene>
    <name evidence="3" type="ORF">Ae201684_006864</name>
</gene>